<feature type="compositionally biased region" description="Basic and acidic residues" evidence="1">
    <location>
        <begin position="54"/>
        <end position="65"/>
    </location>
</feature>
<dbReference type="OrthoDB" id="10549149at2759"/>
<dbReference type="Proteomes" id="UP000694044">
    <property type="component" value="Unassembled WGS sequence"/>
</dbReference>
<evidence type="ECO:0008006" key="4">
    <source>
        <dbReference type="Google" id="ProtNLM"/>
    </source>
</evidence>
<comment type="caution">
    <text evidence="2">The sequence shown here is derived from an EMBL/GenBank/DDBJ whole genome shotgun (WGS) entry which is preliminary data.</text>
</comment>
<gene>
    <name evidence="2" type="ORF">PHYPSEUDO_013251</name>
</gene>
<organism evidence="2 3">
    <name type="scientific">Phytophthora pseudosyringae</name>
    <dbReference type="NCBI Taxonomy" id="221518"/>
    <lineage>
        <taxon>Eukaryota</taxon>
        <taxon>Sar</taxon>
        <taxon>Stramenopiles</taxon>
        <taxon>Oomycota</taxon>
        <taxon>Peronosporomycetes</taxon>
        <taxon>Peronosporales</taxon>
        <taxon>Peronosporaceae</taxon>
        <taxon>Phytophthora</taxon>
    </lineage>
</organism>
<evidence type="ECO:0000313" key="2">
    <source>
        <dbReference type="EMBL" id="KAG7387999.1"/>
    </source>
</evidence>
<protein>
    <recommendedName>
        <fullName evidence="4">Acyltransferase</fullName>
    </recommendedName>
</protein>
<proteinExistence type="predicted"/>
<dbReference type="AlphaFoldDB" id="A0A8T1W8F8"/>
<keyword evidence="3" id="KW-1185">Reference proteome</keyword>
<sequence>MALYEGYQFVTRDSPHTWPLVRRLARYVFLHYPYFRLNVVVFEEREEAKEKKLENLQELEQEKDSNATTDDDDVDSDKSNDAGHLNNRALFVLHPHGVLTCDFSFNGAHRTTFQRAA</sequence>
<accession>A0A8T1W8F8</accession>
<name>A0A8T1W8F8_9STRA</name>
<feature type="region of interest" description="Disordered" evidence="1">
    <location>
        <begin position="54"/>
        <end position="81"/>
    </location>
</feature>
<evidence type="ECO:0000256" key="1">
    <source>
        <dbReference type="SAM" id="MobiDB-lite"/>
    </source>
</evidence>
<dbReference type="EMBL" id="JAGDFM010000068">
    <property type="protein sequence ID" value="KAG7387999.1"/>
    <property type="molecule type" value="Genomic_DNA"/>
</dbReference>
<reference evidence="2" key="1">
    <citation type="submission" date="2021-02" db="EMBL/GenBank/DDBJ databases">
        <authorList>
            <person name="Palmer J.M."/>
        </authorList>
    </citation>
    <scope>NUCLEOTIDE SEQUENCE</scope>
    <source>
        <strain evidence="2">SCRP734</strain>
    </source>
</reference>
<evidence type="ECO:0000313" key="3">
    <source>
        <dbReference type="Proteomes" id="UP000694044"/>
    </source>
</evidence>